<dbReference type="InterPro" id="IPR029068">
    <property type="entry name" value="Glyas_Bleomycin-R_OHBP_Dase"/>
</dbReference>
<name>A0A1Z3HMD4_9CYAN</name>
<reference evidence="2 3" key="1">
    <citation type="journal article" date="2016" name="Biochim. Biophys. Acta">
        <title>Characterization of red-shifted phycobilisomes isolated from the chlorophyll f-containing cyanobacterium Halomicronema hongdechloris.</title>
        <authorList>
            <person name="Li Y."/>
            <person name="Lin Y."/>
            <person name="Garvey C.J."/>
            <person name="Birch D."/>
            <person name="Corkery R.W."/>
            <person name="Loughlin P.C."/>
            <person name="Scheer H."/>
            <person name="Willows R.D."/>
            <person name="Chen M."/>
        </authorList>
    </citation>
    <scope>NUCLEOTIDE SEQUENCE [LARGE SCALE GENOMIC DNA]</scope>
    <source>
        <strain evidence="2 3">C2206</strain>
    </source>
</reference>
<evidence type="ECO:0000259" key="1">
    <source>
        <dbReference type="PROSITE" id="PS51819"/>
    </source>
</evidence>
<dbReference type="SUPFAM" id="SSF54593">
    <property type="entry name" value="Glyoxalase/Bleomycin resistance protein/Dihydroxybiphenyl dioxygenase"/>
    <property type="match status" value="1"/>
</dbReference>
<dbReference type="AlphaFoldDB" id="A0A1Z3HMD4"/>
<evidence type="ECO:0000313" key="2">
    <source>
        <dbReference type="EMBL" id="ASC71460.1"/>
    </source>
</evidence>
<accession>A0A1Z3HMD4</accession>
<dbReference type="PANTHER" id="PTHR41294">
    <property type="entry name" value="CADMIUM-INDUCED PROTEIN CADI"/>
    <property type="match status" value="1"/>
</dbReference>
<dbReference type="OrthoDB" id="9789608at2"/>
<sequence length="152" mass="16951">MANLKTHVALHVADLHRSVSFYRAMLGTEPVKYKADYAKFDLDNPGLNLALNASDAMVRDRPFRAIETPGTLSHLGIQVDSREAVREAISRFQTAGLITFAEPDTDCCYALQDKVWVTDPDGNRWEIFVVTIADTTPDMNLTTSQDQRACCD</sequence>
<evidence type="ECO:0000313" key="3">
    <source>
        <dbReference type="Proteomes" id="UP000191901"/>
    </source>
</evidence>
<dbReference type="InterPro" id="IPR049789">
    <property type="entry name" value="ArsI/CadI-like"/>
</dbReference>
<dbReference type="GO" id="GO:0046686">
    <property type="term" value="P:response to cadmium ion"/>
    <property type="evidence" value="ECO:0007669"/>
    <property type="project" value="TreeGrafter"/>
</dbReference>
<gene>
    <name evidence="2" type="primary">cadI</name>
    <name evidence="2" type="ORF">XM38_024120</name>
</gene>
<dbReference type="InterPro" id="IPR037523">
    <property type="entry name" value="VOC_core"/>
</dbReference>
<dbReference type="PROSITE" id="PS51819">
    <property type="entry name" value="VOC"/>
    <property type="match status" value="1"/>
</dbReference>
<dbReference type="Proteomes" id="UP000191901">
    <property type="component" value="Chromosome"/>
</dbReference>
<dbReference type="EMBL" id="CP021983">
    <property type="protein sequence ID" value="ASC71460.1"/>
    <property type="molecule type" value="Genomic_DNA"/>
</dbReference>
<dbReference type="NCBIfam" id="NF041414">
    <property type="entry name" value="ArsI_CadI_VOC"/>
    <property type="match status" value="1"/>
</dbReference>
<proteinExistence type="predicted"/>
<dbReference type="RefSeq" id="WP_088429897.1">
    <property type="nucleotide sequence ID" value="NZ_CP021983.2"/>
</dbReference>
<dbReference type="KEGG" id="hhg:XM38_024120"/>
<protein>
    <submittedName>
        <fullName evidence="2">Cadmium-induced protein CadI</fullName>
    </submittedName>
</protein>
<dbReference type="InterPro" id="IPR004360">
    <property type="entry name" value="Glyas_Fos-R_dOase_dom"/>
</dbReference>
<feature type="domain" description="VOC" evidence="1">
    <location>
        <begin position="4"/>
        <end position="130"/>
    </location>
</feature>
<dbReference type="InterPro" id="IPR052393">
    <property type="entry name" value="Cadmium-induced_rsp"/>
</dbReference>
<dbReference type="Pfam" id="PF00903">
    <property type="entry name" value="Glyoxalase"/>
    <property type="match status" value="1"/>
</dbReference>
<organism evidence="2 3">
    <name type="scientific">Halomicronema hongdechloris C2206</name>
    <dbReference type="NCBI Taxonomy" id="1641165"/>
    <lineage>
        <taxon>Bacteria</taxon>
        <taxon>Bacillati</taxon>
        <taxon>Cyanobacteriota</taxon>
        <taxon>Cyanophyceae</taxon>
        <taxon>Nodosilineales</taxon>
        <taxon>Nodosilineaceae</taxon>
        <taxon>Halomicronema</taxon>
    </lineage>
</organism>
<keyword evidence="3" id="KW-1185">Reference proteome</keyword>
<dbReference type="STRING" id="1641165.XM38_22825"/>
<dbReference type="PANTHER" id="PTHR41294:SF1">
    <property type="entry name" value="CADMIUM-INDUCED PROTEIN CADI"/>
    <property type="match status" value="1"/>
</dbReference>
<dbReference type="Gene3D" id="3.10.180.10">
    <property type="entry name" value="2,3-Dihydroxybiphenyl 1,2-Dioxygenase, domain 1"/>
    <property type="match status" value="1"/>
</dbReference>